<gene>
    <name evidence="2" type="ORF">NBR_LOCUS5957</name>
</gene>
<evidence type="ECO:0000256" key="1">
    <source>
        <dbReference type="SAM" id="MobiDB-lite"/>
    </source>
</evidence>
<dbReference type="STRING" id="27835.A0A0N4XTL5"/>
<dbReference type="WBParaSite" id="NBR_0000595601-mRNA-1">
    <property type="protein sequence ID" value="NBR_0000595601-mRNA-1"/>
    <property type="gene ID" value="NBR_0000595601"/>
</dbReference>
<sequence>MEMKMLRWMAGVTRLDRKTNVEIRERFGVAPIPDKLRESRLRWYGHVLRASDDTVCKIGLGLDIQGTRPRGRPKQRWLDTIHADLKAERIHPDHARDRAVWRQRIGKADPASKRDKR</sequence>
<dbReference type="AlphaFoldDB" id="A0A0N4XTL5"/>
<protein>
    <submittedName>
        <fullName evidence="4">Transposase</fullName>
    </submittedName>
</protein>
<evidence type="ECO:0000313" key="3">
    <source>
        <dbReference type="Proteomes" id="UP000271162"/>
    </source>
</evidence>
<reference evidence="2 3" key="2">
    <citation type="submission" date="2018-11" db="EMBL/GenBank/DDBJ databases">
        <authorList>
            <consortium name="Pathogen Informatics"/>
        </authorList>
    </citation>
    <scope>NUCLEOTIDE SEQUENCE [LARGE SCALE GENOMIC DNA]</scope>
</reference>
<dbReference type="PANTHER" id="PTHR46238">
    <property type="entry name" value="REVERSE TRANSCRIPTASE DOMAIN-CONTAINING PROTEIN"/>
    <property type="match status" value="1"/>
</dbReference>
<feature type="region of interest" description="Disordered" evidence="1">
    <location>
        <begin position="96"/>
        <end position="117"/>
    </location>
</feature>
<dbReference type="Proteomes" id="UP000271162">
    <property type="component" value="Unassembled WGS sequence"/>
</dbReference>
<reference evidence="4" key="1">
    <citation type="submission" date="2017-02" db="UniProtKB">
        <authorList>
            <consortium name="WormBaseParasite"/>
        </authorList>
    </citation>
    <scope>IDENTIFICATION</scope>
</reference>
<keyword evidence="3" id="KW-1185">Reference proteome</keyword>
<dbReference type="PANTHER" id="PTHR46238:SF8">
    <property type="entry name" value="ENDONUCLEASE_EXONUCLEASE_PHOSPHATASE DOMAIN-CONTAINING PROTEIN"/>
    <property type="match status" value="1"/>
</dbReference>
<evidence type="ECO:0000313" key="2">
    <source>
        <dbReference type="EMBL" id="VDL69546.1"/>
    </source>
</evidence>
<dbReference type="EMBL" id="UYSL01019768">
    <property type="protein sequence ID" value="VDL69546.1"/>
    <property type="molecule type" value="Genomic_DNA"/>
</dbReference>
<evidence type="ECO:0000313" key="4">
    <source>
        <dbReference type="WBParaSite" id="NBR_0000595601-mRNA-1"/>
    </source>
</evidence>
<name>A0A0N4XTL5_NIPBR</name>
<dbReference type="OMA" id="WENCINE"/>
<proteinExistence type="predicted"/>
<organism evidence="4">
    <name type="scientific">Nippostrongylus brasiliensis</name>
    <name type="common">Rat hookworm</name>
    <dbReference type="NCBI Taxonomy" id="27835"/>
    <lineage>
        <taxon>Eukaryota</taxon>
        <taxon>Metazoa</taxon>
        <taxon>Ecdysozoa</taxon>
        <taxon>Nematoda</taxon>
        <taxon>Chromadorea</taxon>
        <taxon>Rhabditida</taxon>
        <taxon>Rhabditina</taxon>
        <taxon>Rhabditomorpha</taxon>
        <taxon>Strongyloidea</taxon>
        <taxon>Heligmosomidae</taxon>
        <taxon>Nippostrongylus</taxon>
    </lineage>
</organism>
<accession>A0A0N4XTL5</accession>